<name>A0A6F8U2B5_9GAMM</name>
<dbReference type="Proteomes" id="UP000502259">
    <property type="component" value="Chromosome"/>
</dbReference>
<dbReference type="AlphaFoldDB" id="A0A6F8U2B5"/>
<accession>A0A6F8U2B5</accession>
<dbReference type="EMBL" id="AP022843">
    <property type="protein sequence ID" value="BCB07334.1"/>
    <property type="molecule type" value="Genomic_DNA"/>
</dbReference>
<gene>
    <name evidence="1" type="ORF">HHSLTHF2_12240</name>
</gene>
<keyword evidence="2" id="KW-1185">Reference proteome</keyword>
<sequence>MQRGVVDEAHRPKLAIEEIGLFSVGIDANLRGFQHALLLTSLYKRIVAVPRNTATPAALSRCTAYIPAR</sequence>
<evidence type="ECO:0000313" key="1">
    <source>
        <dbReference type="EMBL" id="BCB07334.1"/>
    </source>
</evidence>
<protein>
    <submittedName>
        <fullName evidence="1">Uncharacterized protein</fullName>
    </submittedName>
</protein>
<proteinExistence type="predicted"/>
<organism evidence="1 2">
    <name type="scientific">Halomonas hydrothermalis</name>
    <dbReference type="NCBI Taxonomy" id="115561"/>
    <lineage>
        <taxon>Bacteria</taxon>
        <taxon>Pseudomonadati</taxon>
        <taxon>Pseudomonadota</taxon>
        <taxon>Gammaproteobacteria</taxon>
        <taxon>Oceanospirillales</taxon>
        <taxon>Halomonadaceae</taxon>
        <taxon>Halomonas</taxon>
    </lineage>
</organism>
<evidence type="ECO:0000313" key="2">
    <source>
        <dbReference type="Proteomes" id="UP000502259"/>
    </source>
</evidence>
<reference evidence="1 2" key="1">
    <citation type="submission" date="2020-03" db="EMBL/GenBank/DDBJ databases">
        <title>Complete Genome Sequence of Halomonas hydrothermalis Strain Slthf2, Halophilic Bacterium Isolated from Deep-Sea Hydrothermal-Vent Environments.</title>
        <authorList>
            <person name="Takeyama N."/>
            <person name="Huang M."/>
            <person name="Sato K."/>
            <person name="Galipon J."/>
            <person name="Arakawa K."/>
        </authorList>
    </citation>
    <scope>NUCLEOTIDE SEQUENCE [LARGE SCALE GENOMIC DNA]</scope>
    <source>
        <strain evidence="1 2">Slthf2</strain>
    </source>
</reference>